<evidence type="ECO:0000313" key="2">
    <source>
        <dbReference type="EMBL" id="QEW35236.1"/>
    </source>
</evidence>
<feature type="compositionally biased region" description="Basic and acidic residues" evidence="1">
    <location>
        <begin position="30"/>
        <end position="43"/>
    </location>
</feature>
<dbReference type="Proteomes" id="UP000326091">
    <property type="component" value="Chromosome"/>
</dbReference>
<organism evidence="2 3">
    <name type="scientific">Phocaeicola vulgatus</name>
    <name type="common">Bacteroides vulgatus</name>
    <dbReference type="NCBI Taxonomy" id="821"/>
    <lineage>
        <taxon>Bacteria</taxon>
        <taxon>Pseudomonadati</taxon>
        <taxon>Bacteroidota</taxon>
        <taxon>Bacteroidia</taxon>
        <taxon>Bacteroidales</taxon>
        <taxon>Bacteroidaceae</taxon>
        <taxon>Phocaeicola</taxon>
    </lineage>
</organism>
<dbReference type="AlphaFoldDB" id="A0A5P3APZ2"/>
<evidence type="ECO:0000313" key="3">
    <source>
        <dbReference type="Proteomes" id="UP000326091"/>
    </source>
</evidence>
<accession>A0A5P3APZ2</accession>
<proteinExistence type="predicted"/>
<evidence type="ECO:0000256" key="1">
    <source>
        <dbReference type="SAM" id="MobiDB-lite"/>
    </source>
</evidence>
<feature type="compositionally biased region" description="Polar residues" evidence="1">
    <location>
        <begin position="53"/>
        <end position="70"/>
    </location>
</feature>
<sequence length="141" mass="16366">MCYKACFYNGGHGRKKTDTLIIFARAYRDGKRKEPIRKQQTENKKRRKRSKSEGQPDTASQGRARNGQENSYEKRSTIYTTHTSEFSKAIATAEKLQERKSREECPYSSTRQPESECKIHKEDYIFCTSPSTAHTHLIIII</sequence>
<gene>
    <name evidence="2" type="ORF">VIC01_00704</name>
</gene>
<dbReference type="EMBL" id="CP043529">
    <property type="protein sequence ID" value="QEW35236.1"/>
    <property type="molecule type" value="Genomic_DNA"/>
</dbReference>
<reference evidence="2 3" key="1">
    <citation type="submission" date="2019-09" db="EMBL/GenBank/DDBJ databases">
        <title>Commensal-derived Metabolites Govern Vibrio cholerae Pathogenesis in Host.</title>
        <authorList>
            <person name="Yoon S.S."/>
            <person name="Yoon M.Y."/>
        </authorList>
    </citation>
    <scope>NUCLEOTIDE SEQUENCE [LARGE SCALE GENOMIC DNA]</scope>
    <source>
        <strain evidence="2 3">VIC01</strain>
    </source>
</reference>
<protein>
    <submittedName>
        <fullName evidence="2">Uncharacterized protein</fullName>
    </submittedName>
</protein>
<feature type="region of interest" description="Disordered" evidence="1">
    <location>
        <begin position="30"/>
        <end position="84"/>
    </location>
</feature>
<name>A0A5P3APZ2_PHOVU</name>